<name>A0A1V6PPH5_9EURO</name>
<dbReference type="Proteomes" id="UP000191672">
    <property type="component" value="Unassembled WGS sequence"/>
</dbReference>
<accession>A0A1V6PPH5</accession>
<feature type="repeat" description="WD" evidence="3">
    <location>
        <begin position="1039"/>
        <end position="1074"/>
    </location>
</feature>
<dbReference type="SUPFAM" id="SSF52540">
    <property type="entry name" value="P-loop containing nucleoside triphosphate hydrolases"/>
    <property type="match status" value="1"/>
</dbReference>
<feature type="repeat" description="WD" evidence="3">
    <location>
        <begin position="913"/>
        <end position="954"/>
    </location>
</feature>
<dbReference type="SMART" id="SM00320">
    <property type="entry name" value="WD40"/>
    <property type="match status" value="5"/>
</dbReference>
<dbReference type="InterPro" id="IPR020472">
    <property type="entry name" value="WD40_PAC1"/>
</dbReference>
<dbReference type="InterPro" id="IPR050505">
    <property type="entry name" value="WDR55/POC1"/>
</dbReference>
<reference evidence="6" key="1">
    <citation type="journal article" date="2017" name="Nat. Microbiol.">
        <title>Global analysis of biosynthetic gene clusters reveals vast potential of secondary metabolite production in Penicillium species.</title>
        <authorList>
            <person name="Nielsen J.C."/>
            <person name="Grijseels S."/>
            <person name="Prigent S."/>
            <person name="Ji B."/>
            <person name="Dainat J."/>
            <person name="Nielsen K.F."/>
            <person name="Frisvad J.C."/>
            <person name="Workman M."/>
            <person name="Nielsen J."/>
        </authorList>
    </citation>
    <scope>NUCLEOTIDE SEQUENCE [LARGE SCALE GENOMIC DNA]</scope>
    <source>
        <strain evidence="6">IBT 31811</strain>
    </source>
</reference>
<organism evidence="5 6">
    <name type="scientific">Penicillium antarcticum</name>
    <dbReference type="NCBI Taxonomy" id="416450"/>
    <lineage>
        <taxon>Eukaryota</taxon>
        <taxon>Fungi</taxon>
        <taxon>Dikarya</taxon>
        <taxon>Ascomycota</taxon>
        <taxon>Pezizomycotina</taxon>
        <taxon>Eurotiomycetes</taxon>
        <taxon>Eurotiomycetidae</taxon>
        <taxon>Eurotiales</taxon>
        <taxon>Aspergillaceae</taxon>
        <taxon>Penicillium</taxon>
    </lineage>
</organism>
<keyword evidence="2" id="KW-0677">Repeat</keyword>
<dbReference type="InterPro" id="IPR027417">
    <property type="entry name" value="P-loop_NTPase"/>
</dbReference>
<feature type="repeat" description="WD" evidence="3">
    <location>
        <begin position="871"/>
        <end position="912"/>
    </location>
</feature>
<feature type="non-terminal residue" evidence="5">
    <location>
        <position position="1074"/>
    </location>
</feature>
<evidence type="ECO:0000313" key="6">
    <source>
        <dbReference type="Proteomes" id="UP000191672"/>
    </source>
</evidence>
<evidence type="ECO:0000256" key="2">
    <source>
        <dbReference type="ARBA" id="ARBA00022737"/>
    </source>
</evidence>
<dbReference type="GO" id="GO:0017000">
    <property type="term" value="P:antibiotic biosynthetic process"/>
    <property type="evidence" value="ECO:0007669"/>
    <property type="project" value="UniProtKB-ARBA"/>
</dbReference>
<dbReference type="STRING" id="416450.A0A1V6PPH5"/>
<keyword evidence="6" id="KW-1185">Reference proteome</keyword>
<dbReference type="PANTHER" id="PTHR44019">
    <property type="entry name" value="WD REPEAT-CONTAINING PROTEIN 55"/>
    <property type="match status" value="1"/>
</dbReference>
<evidence type="ECO:0000256" key="3">
    <source>
        <dbReference type="PROSITE-ProRule" id="PRU00221"/>
    </source>
</evidence>
<dbReference type="CDD" id="cd00200">
    <property type="entry name" value="WD40"/>
    <property type="match status" value="1"/>
</dbReference>
<dbReference type="Pfam" id="PF24883">
    <property type="entry name" value="NPHP3_N"/>
    <property type="match status" value="1"/>
</dbReference>
<dbReference type="EMBL" id="MDYN01000072">
    <property type="protein sequence ID" value="OQD78908.1"/>
    <property type="molecule type" value="Genomic_DNA"/>
</dbReference>
<evidence type="ECO:0000313" key="5">
    <source>
        <dbReference type="EMBL" id="OQD78908.1"/>
    </source>
</evidence>
<dbReference type="InterPro" id="IPR001680">
    <property type="entry name" value="WD40_rpt"/>
</dbReference>
<dbReference type="Gene3D" id="3.40.50.300">
    <property type="entry name" value="P-loop containing nucleotide triphosphate hydrolases"/>
    <property type="match status" value="1"/>
</dbReference>
<feature type="repeat" description="WD" evidence="3">
    <location>
        <begin position="997"/>
        <end position="1038"/>
    </location>
</feature>
<evidence type="ECO:0000259" key="4">
    <source>
        <dbReference type="PROSITE" id="PS50837"/>
    </source>
</evidence>
<feature type="domain" description="NACHT" evidence="4">
    <location>
        <begin position="328"/>
        <end position="474"/>
    </location>
</feature>
<dbReference type="Pfam" id="PF00400">
    <property type="entry name" value="WD40"/>
    <property type="match status" value="5"/>
</dbReference>
<dbReference type="Gene3D" id="3.40.50.1820">
    <property type="entry name" value="alpha/beta hydrolase"/>
    <property type="match status" value="1"/>
</dbReference>
<dbReference type="GO" id="GO:0072330">
    <property type="term" value="P:monocarboxylic acid biosynthetic process"/>
    <property type="evidence" value="ECO:0007669"/>
    <property type="project" value="UniProtKB-ARBA"/>
</dbReference>
<dbReference type="PRINTS" id="PR00320">
    <property type="entry name" value="GPROTEINBRPT"/>
</dbReference>
<dbReference type="InterPro" id="IPR007111">
    <property type="entry name" value="NACHT_NTPase"/>
</dbReference>
<sequence>MNDFVLWATLVVLPVFLLYPIFAKIRRRGRTDRPDGLYTISEPEHAKNVIFEIVAVHGLGAHPEYTWTSGPARSTNSDHGKRVHLLRDLLKDDFPNARILAFAHNSDWLIDAPVTSAQQLGDRLLDDLVKHRSRHRCVPIVFIGHSFGGIIIKETLCKPGDAARDVVDSTCGIVFLGTPHQGSPISSLGTVVARMTGFLGSSTGLLFTLASYRTQLSDLDIVPLDSARGGHAAQTVVIDTDHSGLNKCRRRNDPLYKNLRKQLHKIRPATTPTLNCNQRFVRDTLRTVEGAAFNSRANEHVATCLRNTRHELLETINQWTDGPIAREHIYWLQGKAGTGKSTIARTVAGDLAEQDRLAASFFFKRNESDRGSADYLFTTIAAQLVQRLPMMAEHMRNAIETNPDIATMALGEQFRKLILQPMKAVPHGISRTMTVVIDALDECEGDQNTTAVIKLLLQNSLSAVVPLKFFVTSRFEPPIRLGFQDVEDKFIEFPIHEIQRPIIERDIATFLRFRLDEIQRNFQIKSIWPNLTQFENLLGKSIPLFIFAATACRFIEDYRQGGDGPDDRLQQILQQETRGHLDQTYLPTLNQMVHGLMPSARRTAISDFNQIVGSIVTLANPLRPAPLARLLGISTERIKNRLELLHSVLDIPTDATSPVRIFHESFRDFLIRPDPEDVHEFFIDEKVTHKKLADRCLQLLSEDDYLKKDICGLGAPGKSRTTVDQQTIDRCLPSEAQYACLYWVHHLKSSRVILNDESHALQFLRSHFLHWLEALSLMGRISESIRLIDVLQGLVGDDCNSALCDFLHDARRFTLQNVYIAGIAPLQLYCSGLAFAPTQSVIKGTFLSEMPKRIQRRPAVIDSWSSDLQTLEGHSYSVCSVAFSPDGQTVASGSDDNTIKLWDAKTGKELQTLKGHSNSVYSVAFSPDSQTVASGSLGNTIKLWDAKTGKELQTLKGHSDSVYSVAFSPDSQTVASGSLGNTIKLWDTKTGKELYGLEGYSRYLRYMAFSPDSQTVASGSLDKTIKLWDAKTGKELQTPEGYSRYLRYMAFSPDSQTVASGSDDNTIKLWDAKT</sequence>
<dbReference type="PANTHER" id="PTHR44019:SF8">
    <property type="entry name" value="POC1 CENTRIOLAR PROTEIN HOMOLOG"/>
    <property type="match status" value="1"/>
</dbReference>
<dbReference type="Gene3D" id="2.130.10.10">
    <property type="entry name" value="YVTN repeat-like/Quinoprotein amine dehydrogenase"/>
    <property type="match status" value="2"/>
</dbReference>
<protein>
    <recommendedName>
        <fullName evidence="4">NACHT domain-containing protein</fullName>
    </recommendedName>
</protein>
<dbReference type="PROSITE" id="PS50082">
    <property type="entry name" value="WD_REPEATS_2"/>
    <property type="match status" value="5"/>
</dbReference>
<proteinExistence type="predicted"/>
<feature type="repeat" description="WD" evidence="3">
    <location>
        <begin position="955"/>
        <end position="996"/>
    </location>
</feature>
<keyword evidence="1 3" id="KW-0853">WD repeat</keyword>
<dbReference type="InterPro" id="IPR029058">
    <property type="entry name" value="AB_hydrolase_fold"/>
</dbReference>
<dbReference type="InterPro" id="IPR019775">
    <property type="entry name" value="WD40_repeat_CS"/>
</dbReference>
<dbReference type="SUPFAM" id="SSF53474">
    <property type="entry name" value="alpha/beta-Hydrolases"/>
    <property type="match status" value="1"/>
</dbReference>
<dbReference type="InterPro" id="IPR015943">
    <property type="entry name" value="WD40/YVTN_repeat-like_dom_sf"/>
</dbReference>
<dbReference type="InterPro" id="IPR036322">
    <property type="entry name" value="WD40_repeat_dom_sf"/>
</dbReference>
<dbReference type="SUPFAM" id="SSF50978">
    <property type="entry name" value="WD40 repeat-like"/>
    <property type="match status" value="1"/>
</dbReference>
<gene>
    <name evidence="5" type="ORF">PENANT_c072G08911</name>
</gene>
<dbReference type="InterPro" id="IPR056884">
    <property type="entry name" value="NPHP3-like_N"/>
</dbReference>
<dbReference type="PROSITE" id="PS00678">
    <property type="entry name" value="WD_REPEATS_1"/>
    <property type="match status" value="3"/>
</dbReference>
<dbReference type="AlphaFoldDB" id="A0A1V6PPH5"/>
<evidence type="ECO:0000256" key="1">
    <source>
        <dbReference type="ARBA" id="ARBA00022574"/>
    </source>
</evidence>
<dbReference type="PROSITE" id="PS50294">
    <property type="entry name" value="WD_REPEATS_REGION"/>
    <property type="match status" value="5"/>
</dbReference>
<dbReference type="PROSITE" id="PS50837">
    <property type="entry name" value="NACHT"/>
    <property type="match status" value="1"/>
</dbReference>
<comment type="caution">
    <text evidence="5">The sequence shown here is derived from an EMBL/GenBank/DDBJ whole genome shotgun (WGS) entry which is preliminary data.</text>
</comment>